<reference evidence="1 2" key="1">
    <citation type="submission" date="2018-02" db="EMBL/GenBank/DDBJ databases">
        <title>Draft genome of wild Prunus yedoensis var. nudiflora.</title>
        <authorList>
            <person name="Baek S."/>
            <person name="Kim J.-H."/>
            <person name="Choi K."/>
            <person name="Kim G.-B."/>
            <person name="Cho A."/>
            <person name="Jang H."/>
            <person name="Shin C.-H."/>
            <person name="Yu H.-J."/>
            <person name="Mun J.-H."/>
        </authorList>
    </citation>
    <scope>NUCLEOTIDE SEQUENCE [LARGE SCALE GENOMIC DNA]</scope>
    <source>
        <strain evidence="2">cv. Jeju island</strain>
        <tissue evidence="1">Leaf</tissue>
    </source>
</reference>
<accession>A0A314UG28</accession>
<comment type="caution">
    <text evidence="1">The sequence shown here is derived from an EMBL/GenBank/DDBJ whole genome shotgun (WGS) entry which is preliminary data.</text>
</comment>
<evidence type="ECO:0000313" key="2">
    <source>
        <dbReference type="Proteomes" id="UP000250321"/>
    </source>
</evidence>
<dbReference type="Proteomes" id="UP000250321">
    <property type="component" value="Unassembled WGS sequence"/>
</dbReference>
<dbReference type="OrthoDB" id="1927254at2759"/>
<keyword evidence="2" id="KW-1185">Reference proteome</keyword>
<organism evidence="1 2">
    <name type="scientific">Prunus yedoensis var. nudiflora</name>
    <dbReference type="NCBI Taxonomy" id="2094558"/>
    <lineage>
        <taxon>Eukaryota</taxon>
        <taxon>Viridiplantae</taxon>
        <taxon>Streptophyta</taxon>
        <taxon>Embryophyta</taxon>
        <taxon>Tracheophyta</taxon>
        <taxon>Spermatophyta</taxon>
        <taxon>Magnoliopsida</taxon>
        <taxon>eudicotyledons</taxon>
        <taxon>Gunneridae</taxon>
        <taxon>Pentapetalae</taxon>
        <taxon>rosids</taxon>
        <taxon>fabids</taxon>
        <taxon>Rosales</taxon>
        <taxon>Rosaceae</taxon>
        <taxon>Amygdaloideae</taxon>
        <taxon>Amygdaleae</taxon>
        <taxon>Prunus</taxon>
    </lineage>
</organism>
<evidence type="ECO:0000313" key="1">
    <source>
        <dbReference type="EMBL" id="PQM36291.1"/>
    </source>
</evidence>
<dbReference type="EMBL" id="PJQY01003563">
    <property type="protein sequence ID" value="PQM36291.1"/>
    <property type="molecule type" value="Genomic_DNA"/>
</dbReference>
<proteinExistence type="predicted"/>
<protein>
    <submittedName>
        <fullName evidence="1">Dof zinc finger protein DOF2.4-like</fullName>
    </submittedName>
</protein>
<gene>
    <name evidence="1" type="ORF">Pyn_13224</name>
</gene>
<name>A0A314UG28_PRUYE</name>
<sequence>MVASEIGRSGFSGGFDNDVQASPILWGSPQNSHLLALLRASHQNQNPNPNPNPICNSVNVKEEGAMNMIGSHMMTTEPAMSTARTLGLDPVCQAPSLELFQRLRSSSSSSGGYYSDHLNNVVMSSSSSTSSILDSTPAVGGGEMGYWNPAFTAWSSDLPTTNGAYH</sequence>
<dbReference type="AlphaFoldDB" id="A0A314UG28"/>